<dbReference type="EC" id="3.1.1.29" evidence="1 7"/>
<keyword evidence="2 7" id="KW-0820">tRNA-binding</keyword>
<name>A0ABW9KN23_9BACT</name>
<dbReference type="GO" id="GO:0004045">
    <property type="term" value="F:peptidyl-tRNA hydrolase activity"/>
    <property type="evidence" value="ECO:0007669"/>
    <property type="project" value="UniProtKB-EC"/>
</dbReference>
<feature type="site" description="Discriminates between blocked and unblocked aminoacyl-tRNA" evidence="7">
    <location>
        <position position="9"/>
    </location>
</feature>
<evidence type="ECO:0000313" key="8">
    <source>
        <dbReference type="EMBL" id="MFN2977195.1"/>
    </source>
</evidence>
<evidence type="ECO:0000256" key="3">
    <source>
        <dbReference type="ARBA" id="ARBA00022801"/>
    </source>
</evidence>
<keyword evidence="7" id="KW-0963">Cytoplasm</keyword>
<feature type="binding site" evidence="7">
    <location>
        <position position="14"/>
    </location>
    <ligand>
        <name>tRNA</name>
        <dbReference type="ChEBI" id="CHEBI:17843"/>
    </ligand>
</feature>
<proteinExistence type="inferred from homology"/>
<gene>
    <name evidence="7 8" type="primary">pth</name>
    <name evidence="8" type="ORF">ACK2TP_15595</name>
</gene>
<evidence type="ECO:0000313" key="9">
    <source>
        <dbReference type="Proteomes" id="UP001634747"/>
    </source>
</evidence>
<keyword evidence="3 7" id="KW-0378">Hydrolase</keyword>
<dbReference type="CDD" id="cd00462">
    <property type="entry name" value="PTH"/>
    <property type="match status" value="1"/>
</dbReference>
<dbReference type="NCBIfam" id="TIGR00447">
    <property type="entry name" value="pth"/>
    <property type="match status" value="1"/>
</dbReference>
<dbReference type="SUPFAM" id="SSF53178">
    <property type="entry name" value="Peptidyl-tRNA hydrolase-like"/>
    <property type="match status" value="1"/>
</dbReference>
<dbReference type="Gene3D" id="3.40.50.1470">
    <property type="entry name" value="Peptidyl-tRNA hydrolase"/>
    <property type="match status" value="1"/>
</dbReference>
<accession>A0ABW9KN23</accession>
<dbReference type="PROSITE" id="PS01196">
    <property type="entry name" value="PEPT_TRNA_HYDROL_2"/>
    <property type="match status" value="1"/>
</dbReference>
<evidence type="ECO:0000256" key="6">
    <source>
        <dbReference type="ARBA" id="ARBA00050038"/>
    </source>
</evidence>
<dbReference type="Proteomes" id="UP001634747">
    <property type="component" value="Unassembled WGS sequence"/>
</dbReference>
<feature type="binding site" evidence="7">
    <location>
        <position position="66"/>
    </location>
    <ligand>
        <name>tRNA</name>
        <dbReference type="ChEBI" id="CHEBI:17843"/>
    </ligand>
</feature>
<dbReference type="Pfam" id="PF01195">
    <property type="entry name" value="Pept_tRNA_hydro"/>
    <property type="match status" value="1"/>
</dbReference>
<evidence type="ECO:0000256" key="1">
    <source>
        <dbReference type="ARBA" id="ARBA00013260"/>
    </source>
</evidence>
<feature type="site" description="Stabilizes the basic form of H active site to accept a proton" evidence="7">
    <location>
        <position position="92"/>
    </location>
</feature>
<comment type="function">
    <text evidence="7">Hydrolyzes ribosome-free peptidyl-tRNAs (with 1 or more amino acids incorporated), which drop off the ribosome during protein synthesis, or as a result of ribosome stalling.</text>
</comment>
<dbReference type="HAMAP" id="MF_00083">
    <property type="entry name" value="Pept_tRNA_hydro_bact"/>
    <property type="match status" value="1"/>
</dbReference>
<comment type="catalytic activity">
    <reaction evidence="7">
        <text>an N-acyl-L-alpha-aminoacyl-tRNA + H2O = an N-acyl-L-amino acid + a tRNA + H(+)</text>
        <dbReference type="Rhea" id="RHEA:54448"/>
        <dbReference type="Rhea" id="RHEA-COMP:10123"/>
        <dbReference type="Rhea" id="RHEA-COMP:13883"/>
        <dbReference type="ChEBI" id="CHEBI:15377"/>
        <dbReference type="ChEBI" id="CHEBI:15378"/>
        <dbReference type="ChEBI" id="CHEBI:59874"/>
        <dbReference type="ChEBI" id="CHEBI:78442"/>
        <dbReference type="ChEBI" id="CHEBI:138191"/>
        <dbReference type="EC" id="3.1.1.29"/>
    </reaction>
</comment>
<feature type="binding site" evidence="7">
    <location>
        <position position="64"/>
    </location>
    <ligand>
        <name>tRNA</name>
        <dbReference type="ChEBI" id="CHEBI:17843"/>
    </ligand>
</feature>
<dbReference type="EMBL" id="JBJYXY010000001">
    <property type="protein sequence ID" value="MFN2977195.1"/>
    <property type="molecule type" value="Genomic_DNA"/>
</dbReference>
<keyword evidence="4 7" id="KW-0694">RNA-binding</keyword>
<comment type="subunit">
    <text evidence="7">Monomer.</text>
</comment>
<dbReference type="InterPro" id="IPR001328">
    <property type="entry name" value="Pept_tRNA_hydro"/>
</dbReference>
<dbReference type="InterPro" id="IPR018171">
    <property type="entry name" value="Pept_tRNA_hydro_CS"/>
</dbReference>
<keyword evidence="9" id="KW-1185">Reference proteome</keyword>
<evidence type="ECO:0000256" key="4">
    <source>
        <dbReference type="ARBA" id="ARBA00022884"/>
    </source>
</evidence>
<evidence type="ECO:0000256" key="7">
    <source>
        <dbReference type="HAMAP-Rule" id="MF_00083"/>
    </source>
</evidence>
<evidence type="ECO:0000256" key="5">
    <source>
        <dbReference type="ARBA" id="ARBA00038063"/>
    </source>
</evidence>
<comment type="function">
    <text evidence="7">Catalyzes the release of premature peptidyl moieties from peptidyl-tRNA molecules trapped in stalled 50S ribosomal subunits, and thus maintains levels of free tRNAs and 50S ribosomes.</text>
</comment>
<feature type="active site" description="Proton acceptor" evidence="7">
    <location>
        <position position="19"/>
    </location>
</feature>
<dbReference type="InterPro" id="IPR036416">
    <property type="entry name" value="Pept_tRNA_hydro_sf"/>
</dbReference>
<dbReference type="PANTHER" id="PTHR17224">
    <property type="entry name" value="PEPTIDYL-TRNA HYDROLASE"/>
    <property type="match status" value="1"/>
</dbReference>
<dbReference type="PANTHER" id="PTHR17224:SF1">
    <property type="entry name" value="PEPTIDYL-TRNA HYDROLASE"/>
    <property type="match status" value="1"/>
</dbReference>
<reference evidence="8 9" key="1">
    <citation type="submission" date="2024-12" db="EMBL/GenBank/DDBJ databases">
        <authorList>
            <person name="Lee Y."/>
        </authorList>
    </citation>
    <scope>NUCLEOTIDE SEQUENCE [LARGE SCALE GENOMIC DNA]</scope>
    <source>
        <strain evidence="8 9">03SUJ4</strain>
    </source>
</reference>
<sequence>MKLIVGLGNPGPEYTFTPHNAGFLAIDRIAEDRGAVVANRRGRALTGKAVIAGEECLLAKPETFMNLSGLAVAALVGELGLDPKSDVIVLYDELAFPLGTVRLAARGSSNGHNGVKSVTGSLGSEDWIRVRIGVGRGTAPDGRAIRAGGTDYLLQPLRKGDLAKLDEALDRAAKAVETVVAQGISEAMNQFNRRDEL</sequence>
<comment type="subcellular location">
    <subcellularLocation>
        <location evidence="7">Cytoplasm</location>
    </subcellularLocation>
</comment>
<feature type="binding site" evidence="7">
    <location>
        <position position="113"/>
    </location>
    <ligand>
        <name>tRNA</name>
        <dbReference type="ChEBI" id="CHEBI:17843"/>
    </ligand>
</feature>
<comment type="similarity">
    <text evidence="5 7">Belongs to the PTH family.</text>
</comment>
<comment type="caution">
    <text evidence="8">The sequence shown here is derived from an EMBL/GenBank/DDBJ whole genome shotgun (WGS) entry which is preliminary data.</text>
</comment>
<organism evidence="8 9">
    <name type="scientific">Terriglobus aquaticus</name>
    <dbReference type="NCBI Taxonomy" id="940139"/>
    <lineage>
        <taxon>Bacteria</taxon>
        <taxon>Pseudomonadati</taxon>
        <taxon>Acidobacteriota</taxon>
        <taxon>Terriglobia</taxon>
        <taxon>Terriglobales</taxon>
        <taxon>Acidobacteriaceae</taxon>
        <taxon>Terriglobus</taxon>
    </lineage>
</organism>
<dbReference type="RefSeq" id="WP_263414634.1">
    <property type="nucleotide sequence ID" value="NZ_BAABBH010000001.1"/>
</dbReference>
<evidence type="ECO:0000256" key="2">
    <source>
        <dbReference type="ARBA" id="ARBA00022555"/>
    </source>
</evidence>
<protein>
    <recommendedName>
        <fullName evidence="6 7">Peptidyl-tRNA hydrolase</fullName>
        <shortName evidence="7">Pth</shortName>
        <ecNumber evidence="1 7">3.1.1.29</ecNumber>
    </recommendedName>
</protein>